<proteinExistence type="predicted"/>
<dbReference type="AlphaFoldDB" id="X0UUC8"/>
<evidence type="ECO:0000256" key="1">
    <source>
        <dbReference type="SAM" id="Phobius"/>
    </source>
</evidence>
<feature type="transmembrane region" description="Helical" evidence="1">
    <location>
        <begin position="107"/>
        <end position="126"/>
    </location>
</feature>
<feature type="non-terminal residue" evidence="2">
    <location>
        <position position="1"/>
    </location>
</feature>
<feature type="transmembrane region" description="Helical" evidence="1">
    <location>
        <begin position="138"/>
        <end position="170"/>
    </location>
</feature>
<feature type="transmembrane region" description="Helical" evidence="1">
    <location>
        <begin position="80"/>
        <end position="101"/>
    </location>
</feature>
<comment type="caution">
    <text evidence="2">The sequence shown here is derived from an EMBL/GenBank/DDBJ whole genome shotgun (WGS) entry which is preliminary data.</text>
</comment>
<reference evidence="2" key="1">
    <citation type="journal article" date="2014" name="Front. Microbiol.">
        <title>High frequency of phylogenetically diverse reductive dehalogenase-homologous genes in deep subseafloor sedimentary metagenomes.</title>
        <authorList>
            <person name="Kawai M."/>
            <person name="Futagami T."/>
            <person name="Toyoda A."/>
            <person name="Takaki Y."/>
            <person name="Nishi S."/>
            <person name="Hori S."/>
            <person name="Arai W."/>
            <person name="Tsubouchi T."/>
            <person name="Morono Y."/>
            <person name="Uchiyama I."/>
            <person name="Ito T."/>
            <person name="Fujiyama A."/>
            <person name="Inagaki F."/>
            <person name="Takami H."/>
        </authorList>
    </citation>
    <scope>NUCLEOTIDE SEQUENCE</scope>
    <source>
        <strain evidence="2">Expedition CK06-06</strain>
    </source>
</reference>
<feature type="transmembrane region" description="Helical" evidence="1">
    <location>
        <begin position="52"/>
        <end position="73"/>
    </location>
</feature>
<sequence>VWDDDYNVTANAALRDAAGLGRIWTQVTVAPWYPLYHTVFWVGYQLWGLDALGYHLLNVLLHGLNAILVWRILWRLELHWAWFAAALFALHPVQVESVAWITELKNVLSTTFYLAAMSCYLSYAGWQRSSGSSPAAGRAYGFALFLFACALLTKTVTVTLPLALLLLVWWKRGRIGRGDVLPLLPLFGLGLVLGLVTALTEKYVVGASGFAWSHDLIERGLIAGRAFWFYAGKLLWPDPILFVYPRWTIDRGLPGAYIYPAAVA</sequence>
<protein>
    <submittedName>
        <fullName evidence="2">Uncharacterized protein</fullName>
    </submittedName>
</protein>
<feature type="non-terminal residue" evidence="2">
    <location>
        <position position="264"/>
    </location>
</feature>
<evidence type="ECO:0000313" key="2">
    <source>
        <dbReference type="EMBL" id="GAG09444.1"/>
    </source>
</evidence>
<dbReference type="EMBL" id="BARS01028520">
    <property type="protein sequence ID" value="GAG09444.1"/>
    <property type="molecule type" value="Genomic_DNA"/>
</dbReference>
<name>X0UUC8_9ZZZZ</name>
<organism evidence="2">
    <name type="scientific">marine sediment metagenome</name>
    <dbReference type="NCBI Taxonomy" id="412755"/>
    <lineage>
        <taxon>unclassified sequences</taxon>
        <taxon>metagenomes</taxon>
        <taxon>ecological metagenomes</taxon>
    </lineage>
</organism>
<gene>
    <name evidence="2" type="ORF">S01H1_44693</name>
</gene>
<keyword evidence="1" id="KW-0472">Membrane</keyword>
<keyword evidence="1" id="KW-0812">Transmembrane</keyword>
<dbReference type="PANTHER" id="PTHR44395:SF1">
    <property type="entry name" value="PROTEIN O-MANNOSYL-TRANSFERASE TMTC3"/>
    <property type="match status" value="1"/>
</dbReference>
<accession>X0UUC8</accession>
<feature type="transmembrane region" description="Helical" evidence="1">
    <location>
        <begin position="182"/>
        <end position="200"/>
    </location>
</feature>
<dbReference type="PANTHER" id="PTHR44395">
    <property type="match status" value="1"/>
</dbReference>
<keyword evidence="1" id="KW-1133">Transmembrane helix</keyword>